<accession>A0A6N2RWF5</accession>
<gene>
    <name evidence="1" type="ORF">BHLFYP23_01774</name>
</gene>
<reference evidence="1" key="1">
    <citation type="submission" date="2019-11" db="EMBL/GenBank/DDBJ databases">
        <authorList>
            <person name="Feng L."/>
        </authorList>
    </citation>
    <scope>NUCLEOTIDE SEQUENCE</scope>
    <source>
        <strain evidence="1">BhanseniiLFYP23</strain>
    </source>
</reference>
<sequence length="428" mass="47669">MKKNMINKFTLKVLSLIIAILIWLLVRNVDDPIVVRTFYEIPVSIENASYLAENLEIPLLVDGKDTVKVRVKGARSVVSKLKKEDIKAVADMTQIISKDTTPIMVPVEVTGTGISDSDITVRPRNIQVDIEKQKSVEKTIAVSTGDTQPDKDYEIGNLKANPEKVTISGPETIINKIDKVVALIDVTGRKESNIEIKSQLKIYDKNLDELSPKQLEYLNIKEISDNTIRIQAQFWKVKQNVKIKAEYSGEPKRGYEVDSINLVPDTISVAGTDEALKKLEQEGNTLEIPGKYIDVTDKTGDFEQNIDLSELLPEDLKLVRDLNSSVIATVKILPYNSRDYEVSVTQIEADNKAEDLDLVFQDEQITIRAKAKEQDLDSLSAANIQVQIDLSGYGEGEYEVPVTVTLPGGYELVESIKVKVKLVPGAEK</sequence>
<dbReference type="Pfam" id="PF07949">
    <property type="entry name" value="YbbR"/>
    <property type="match status" value="3"/>
</dbReference>
<dbReference type="InterPro" id="IPR053154">
    <property type="entry name" value="c-di-AMP_regulator"/>
</dbReference>
<dbReference type="PANTHER" id="PTHR37804:SF1">
    <property type="entry name" value="CDAA REGULATORY PROTEIN CDAR"/>
    <property type="match status" value="1"/>
</dbReference>
<dbReference type="EMBL" id="CACRSY010000006">
    <property type="protein sequence ID" value="VYS84125.1"/>
    <property type="molecule type" value="Genomic_DNA"/>
</dbReference>
<proteinExistence type="predicted"/>
<organism evidence="1">
    <name type="scientific">Blautia hansenii</name>
    <name type="common">Ruminococcus hansenii</name>
    <dbReference type="NCBI Taxonomy" id="1322"/>
    <lineage>
        <taxon>Bacteria</taxon>
        <taxon>Bacillati</taxon>
        <taxon>Bacillota</taxon>
        <taxon>Clostridia</taxon>
        <taxon>Lachnospirales</taxon>
        <taxon>Lachnospiraceae</taxon>
        <taxon>Blautia</taxon>
    </lineage>
</organism>
<dbReference type="AlphaFoldDB" id="A0A6N2RWF5"/>
<name>A0A6N2RWF5_BLAHA</name>
<dbReference type="Gene3D" id="2.170.120.30">
    <property type="match status" value="2"/>
</dbReference>
<evidence type="ECO:0000313" key="1">
    <source>
        <dbReference type="EMBL" id="VYS84125.1"/>
    </source>
</evidence>
<dbReference type="InterPro" id="IPR012505">
    <property type="entry name" value="YbbR"/>
</dbReference>
<dbReference type="PANTHER" id="PTHR37804">
    <property type="entry name" value="CDAA REGULATORY PROTEIN CDAR"/>
    <property type="match status" value="1"/>
</dbReference>
<dbReference type="Gene3D" id="2.170.120.40">
    <property type="entry name" value="YbbR-like domain"/>
    <property type="match status" value="2"/>
</dbReference>
<protein>
    <submittedName>
        <fullName evidence="1">YbbR-like protein</fullName>
    </submittedName>
</protein>
<dbReference type="RefSeq" id="WP_009247597.1">
    <property type="nucleotide sequence ID" value="NZ_CP176622.1"/>
</dbReference>